<dbReference type="InterPro" id="IPR036390">
    <property type="entry name" value="WH_DNA-bd_sf"/>
</dbReference>
<dbReference type="PANTHER" id="PTHR22792:SF132">
    <property type="entry name" value="LA-RELATED PROTEIN 1"/>
    <property type="match status" value="1"/>
</dbReference>
<feature type="region of interest" description="Disordered" evidence="3">
    <location>
        <begin position="1"/>
        <end position="458"/>
    </location>
</feature>
<feature type="domain" description="HTH La-type RNA-binding" evidence="4">
    <location>
        <begin position="546"/>
        <end position="640"/>
    </location>
</feature>
<keyword evidence="1 2" id="KW-0694">RNA-binding</keyword>
<feature type="compositionally biased region" description="Basic and acidic residues" evidence="3">
    <location>
        <begin position="352"/>
        <end position="364"/>
    </location>
</feature>
<sequence length="943" mass="102783">MSTFSYAQAAKGASGTPTPSKTPSESEKPDSKPEEQTVAETTTSEAPAPTESEPIQKPEVVEENKDDDFTTVTSKHAAKTKAINSRTSSPSVRTGSKSRKSKEDDSNTSNGNADATEKQAPSEGQTEKAEGAAEKSTEKPEDSEKTASPPKELKAAPLPSVNIWQQRREAQDAKVKAAPKSTSTSKAASKAASTADETQQDSKAGSKKKGADGAQEGAKDRKKTDGKGRDAGSVPPVEDATAWPTPQVAIGEEKKKSQEKTDKSPVIRPHGKEKWTPVPYVPTAVFNTPSHLPAAVEAASGQAAQGAKQASGDRGRQESGTGRAASLPAQSRRSTSTDAGAADARKASQAPERGRGARNGEENKQVNGGENVPRAQREGKPFGRNQDARAGDRNQKGGNLAVDSQAAARSSDRRFEVGSKSADPAGFNEFNRERGEFRSERGGRGSNRGRGGAYSNFGQNAQFNASMANNSFGPKSFGFNDRQRSQQHGLPNGSQQGNRMPLRSPSLPAPANMYGVVYPFPGDINTMYGYPAVNSAPMSAIPYQQYMEPFSLMNMLSMQLEYYFSVDNMCKDMFLRKQMDSQGFVPLNVLASFKRVKSLTEDFELLRHVARQLRNVECQTGEDGVDRLRPREKWQQWVLPVDQREPAAQHDGAAPARKTDENTPVHSHSENVINGSAPQFVPNGVAHDAKTSLSSTAPEFMPSLLPAAVNEIANVGYPRNPPPPLMTRQPRGLDSQPEPPLSSDLEPTVAPMSFDTECFQYQVGGADWLINKSFAEAHQPAPKSKGKGRLSTETSNYVPKTFNMSRKETFDGRGPPMARRYSFGMTQPYELWSFSLTKNFNSHLYNEFRRSALDDLLTRHVDNGFNELMEFYRNCLLDHRGIPDLVMYDLVHLSQDHTSDYHTLVSNTIHEAIASGKMKPRNRGKISKYFNTQPGKTAAEKLS</sequence>
<dbReference type="SUPFAM" id="SSF46785">
    <property type="entry name" value="Winged helix' DNA-binding domain"/>
    <property type="match status" value="1"/>
</dbReference>
<organism evidence="5 6">
    <name type="scientific">Penicillium chrysogenum</name>
    <name type="common">Penicillium notatum</name>
    <dbReference type="NCBI Taxonomy" id="5076"/>
    <lineage>
        <taxon>Eukaryota</taxon>
        <taxon>Fungi</taxon>
        <taxon>Dikarya</taxon>
        <taxon>Ascomycota</taxon>
        <taxon>Pezizomycotina</taxon>
        <taxon>Eurotiomycetes</taxon>
        <taxon>Eurotiomycetidae</taxon>
        <taxon>Eurotiales</taxon>
        <taxon>Aspergillaceae</taxon>
        <taxon>Penicillium</taxon>
        <taxon>Penicillium chrysogenum species complex</taxon>
    </lineage>
</organism>
<keyword evidence="6" id="KW-1185">Reference proteome</keyword>
<keyword evidence="5" id="KW-0238">DNA-binding</keyword>
<feature type="compositionally biased region" description="Basic and acidic residues" evidence="3">
    <location>
        <begin position="430"/>
        <end position="443"/>
    </location>
</feature>
<reference evidence="5 6" key="1">
    <citation type="journal article" date="2023" name="IMA Fungus">
        <title>Comparative genomic study of the Penicillium genus elucidates a diverse pangenome and 15 lateral gene transfer events.</title>
        <authorList>
            <person name="Petersen C."/>
            <person name="Sorensen T."/>
            <person name="Nielsen M.R."/>
            <person name="Sondergaard T.E."/>
            <person name="Sorensen J.L."/>
            <person name="Fitzpatrick D.A."/>
            <person name="Frisvad J.C."/>
            <person name="Nielsen K.L."/>
        </authorList>
    </citation>
    <scope>NUCLEOTIDE SEQUENCE [LARGE SCALE GENOMIC DNA]</scope>
    <source>
        <strain evidence="5 6">IBT 3361</strain>
    </source>
</reference>
<feature type="compositionally biased region" description="Basic and acidic residues" evidence="3">
    <location>
        <begin position="166"/>
        <end position="175"/>
    </location>
</feature>
<evidence type="ECO:0000256" key="3">
    <source>
        <dbReference type="SAM" id="MobiDB-lite"/>
    </source>
</evidence>
<comment type="caution">
    <text evidence="5">The sequence shown here is derived from an EMBL/GenBank/DDBJ whole genome shotgun (WGS) entry which is preliminary data.</text>
</comment>
<evidence type="ECO:0000259" key="4">
    <source>
        <dbReference type="PROSITE" id="PS50961"/>
    </source>
</evidence>
<feature type="compositionally biased region" description="Polar residues" evidence="3">
    <location>
        <begin position="82"/>
        <end position="95"/>
    </location>
</feature>
<feature type="compositionally biased region" description="Basic and acidic residues" evidence="3">
    <location>
        <begin position="54"/>
        <end position="63"/>
    </location>
</feature>
<evidence type="ECO:0000313" key="5">
    <source>
        <dbReference type="EMBL" id="KAJ5275450.1"/>
    </source>
</evidence>
<dbReference type="PROSITE" id="PS50961">
    <property type="entry name" value="HTH_LA"/>
    <property type="match status" value="1"/>
</dbReference>
<feature type="compositionally biased region" description="Basic and acidic residues" evidence="3">
    <location>
        <begin position="24"/>
        <end position="35"/>
    </location>
</feature>
<evidence type="ECO:0000256" key="2">
    <source>
        <dbReference type="PROSITE-ProRule" id="PRU00332"/>
    </source>
</evidence>
<feature type="region of interest" description="Disordered" evidence="3">
    <location>
        <begin position="472"/>
        <end position="505"/>
    </location>
</feature>
<feature type="compositionally biased region" description="Basic and acidic residues" evidence="3">
    <location>
        <begin position="657"/>
        <end position="669"/>
    </location>
</feature>
<dbReference type="Proteomes" id="UP001220256">
    <property type="component" value="Unassembled WGS sequence"/>
</dbReference>
<feature type="compositionally biased region" description="Basic and acidic residues" evidence="3">
    <location>
        <begin position="375"/>
        <end position="395"/>
    </location>
</feature>
<evidence type="ECO:0000256" key="1">
    <source>
        <dbReference type="ARBA" id="ARBA00022884"/>
    </source>
</evidence>
<proteinExistence type="predicted"/>
<dbReference type="PANTHER" id="PTHR22792">
    <property type="entry name" value="LUPUS LA PROTEIN-RELATED"/>
    <property type="match status" value="1"/>
</dbReference>
<dbReference type="SMART" id="SM00715">
    <property type="entry name" value="LA"/>
    <property type="match status" value="1"/>
</dbReference>
<protein>
    <submittedName>
        <fullName evidence="5">Winged helix-turn-helix transcription repressor DNA-binding</fullName>
    </submittedName>
</protein>
<dbReference type="InterPro" id="IPR045180">
    <property type="entry name" value="La_dom_prot"/>
</dbReference>
<feature type="region of interest" description="Disordered" evidence="3">
    <location>
        <begin position="640"/>
        <end position="676"/>
    </location>
</feature>
<feature type="compositionally biased region" description="Low complexity" evidence="3">
    <location>
        <begin position="294"/>
        <end position="310"/>
    </location>
</feature>
<dbReference type="EMBL" id="JAPVEB010000002">
    <property type="protein sequence ID" value="KAJ5275450.1"/>
    <property type="molecule type" value="Genomic_DNA"/>
</dbReference>
<gene>
    <name evidence="5" type="ORF">N7505_003995</name>
</gene>
<feature type="compositionally biased region" description="Low complexity" evidence="3">
    <location>
        <begin position="176"/>
        <end position="195"/>
    </location>
</feature>
<evidence type="ECO:0000313" key="6">
    <source>
        <dbReference type="Proteomes" id="UP001220256"/>
    </source>
</evidence>
<dbReference type="CDD" id="cd07323">
    <property type="entry name" value="LAM"/>
    <property type="match status" value="1"/>
</dbReference>
<feature type="region of interest" description="Disordered" evidence="3">
    <location>
        <begin position="719"/>
        <end position="744"/>
    </location>
</feature>
<feature type="compositionally biased region" description="Low complexity" evidence="3">
    <location>
        <begin position="39"/>
        <end position="53"/>
    </location>
</feature>
<dbReference type="GO" id="GO:0003677">
    <property type="term" value="F:DNA binding"/>
    <property type="evidence" value="ECO:0007669"/>
    <property type="project" value="UniProtKB-KW"/>
</dbReference>
<accession>A0ABQ8WSM7</accession>
<feature type="compositionally biased region" description="Basic and acidic residues" evidence="3">
    <location>
        <begin position="125"/>
        <end position="145"/>
    </location>
</feature>
<feature type="compositionally biased region" description="Polar residues" evidence="3">
    <location>
        <begin position="486"/>
        <end position="498"/>
    </location>
</feature>
<feature type="compositionally biased region" description="Polar residues" evidence="3">
    <location>
        <begin position="328"/>
        <end position="338"/>
    </location>
</feature>
<feature type="compositionally biased region" description="Basic and acidic residues" evidence="3">
    <location>
        <begin position="217"/>
        <end position="230"/>
    </location>
</feature>
<dbReference type="Pfam" id="PF05383">
    <property type="entry name" value="La"/>
    <property type="match status" value="1"/>
</dbReference>
<dbReference type="Gene3D" id="1.10.10.10">
    <property type="entry name" value="Winged helix-like DNA-binding domain superfamily/Winged helix DNA-binding domain"/>
    <property type="match status" value="1"/>
</dbReference>
<name>A0ABQ8WSM7_PENCH</name>
<dbReference type="InterPro" id="IPR006630">
    <property type="entry name" value="La_HTH"/>
</dbReference>
<feature type="compositionally biased region" description="Basic and acidic residues" evidence="3">
    <location>
        <begin position="251"/>
        <end position="275"/>
    </location>
</feature>
<dbReference type="InterPro" id="IPR036388">
    <property type="entry name" value="WH-like_DNA-bd_sf"/>
</dbReference>